<dbReference type="Gramene" id="rna12508">
    <property type="protein sequence ID" value="RHN76217.1"/>
    <property type="gene ID" value="gene12508"/>
</dbReference>
<evidence type="ECO:0000256" key="15">
    <source>
        <dbReference type="PIRSR" id="PIRSR600823-2"/>
    </source>
</evidence>
<feature type="binding site" evidence="15">
    <location>
        <position position="168"/>
    </location>
    <ligand>
        <name>substrate</name>
    </ligand>
</feature>
<comment type="function">
    <text evidence="2">Removal of H(2)O(2), oxidation of toxic reductants, biosynthesis and degradation of lignin, suberization, auxin catabolism, response to environmental stresses such as wounding, pathogen attack and oxidative stress. These functions might be dependent on each isozyme/isoform in each plant tissue.</text>
</comment>
<evidence type="ECO:0000256" key="10">
    <source>
        <dbReference type="ARBA" id="ARBA00022837"/>
    </source>
</evidence>
<dbReference type="PROSITE" id="PS50873">
    <property type="entry name" value="PEROXIDASE_4"/>
    <property type="match status" value="1"/>
</dbReference>
<feature type="binding site" evidence="16">
    <location>
        <position position="96"/>
    </location>
    <ligand>
        <name>Ca(2+)</name>
        <dbReference type="ChEBI" id="CHEBI:29108"/>
        <label>1</label>
    </ligand>
</feature>
<comment type="similarity">
    <text evidence="19">Belongs to the peroxidase family. Classical plant (class III) peroxidase subfamily.</text>
</comment>
<dbReference type="GO" id="GO:0006979">
    <property type="term" value="P:response to oxidative stress"/>
    <property type="evidence" value="ECO:0007669"/>
    <property type="project" value="UniProtKB-UniRule"/>
</dbReference>
<feature type="binding site" evidence="16">
    <location>
        <position position="80"/>
    </location>
    <ligand>
        <name>Ca(2+)</name>
        <dbReference type="ChEBI" id="CHEBI:29108"/>
        <label>1</label>
    </ligand>
</feature>
<dbReference type="Gene3D" id="1.10.420.10">
    <property type="entry name" value="Peroxidase, domain 2"/>
    <property type="match status" value="1"/>
</dbReference>
<feature type="binding site" evidence="16">
    <location>
        <position position="84"/>
    </location>
    <ligand>
        <name>Ca(2+)</name>
        <dbReference type="ChEBI" id="CHEBI:29108"/>
        <label>1</label>
    </ligand>
</feature>
<accession>A0A072VDI7</accession>
<dbReference type="InterPro" id="IPR002016">
    <property type="entry name" value="Haem_peroxidase"/>
</dbReference>
<feature type="binding site" description="axial binding residue" evidence="16">
    <location>
        <position position="198"/>
    </location>
    <ligand>
        <name>heme b</name>
        <dbReference type="ChEBI" id="CHEBI:60344"/>
    </ligand>
    <ligandPart>
        <name>Fe</name>
        <dbReference type="ChEBI" id="CHEBI:18248"/>
    </ligandPart>
</feature>
<dbReference type="EMBL" id="PSQE01000002">
    <property type="protein sequence ID" value="RHN76217.1"/>
    <property type="molecule type" value="Genomic_DNA"/>
</dbReference>
<evidence type="ECO:0000256" key="14">
    <source>
        <dbReference type="ARBA" id="ARBA00023324"/>
    </source>
</evidence>
<proteinExistence type="inferred from homology"/>
<evidence type="ECO:0000313" key="22">
    <source>
        <dbReference type="EMBL" id="RHN76217.1"/>
    </source>
</evidence>
<keyword evidence="12 16" id="KW-0408">Iron</keyword>
<evidence type="ECO:0000256" key="2">
    <source>
        <dbReference type="ARBA" id="ARBA00002322"/>
    </source>
</evidence>
<feature type="site" description="Transition state stabilizer" evidence="17">
    <location>
        <position position="72"/>
    </location>
</feature>
<keyword evidence="11 19" id="KW-0560">Oxidoreductase</keyword>
<evidence type="ECO:0000256" key="18">
    <source>
        <dbReference type="PIRSR" id="PIRSR600823-5"/>
    </source>
</evidence>
<evidence type="ECO:0000259" key="20">
    <source>
        <dbReference type="PROSITE" id="PS50873"/>
    </source>
</evidence>
<gene>
    <name evidence="23" type="primary">25487914</name>
    <name evidence="21" type="ordered locus">MTR_2g099175</name>
    <name evidence="22" type="ORF">MtrunA17_Chr2g0329641</name>
</gene>
<dbReference type="GO" id="GO:0046872">
    <property type="term" value="F:metal ion binding"/>
    <property type="evidence" value="ECO:0007669"/>
    <property type="project" value="UniProtKB-UniRule"/>
</dbReference>
<feature type="disulfide bond" evidence="18">
    <location>
        <begin position="205"/>
        <end position="237"/>
    </location>
</feature>
<sequence>MGRLMYVAFPLIIAFAVLSLCHGVAAAAATYPKPKLQWHYYHNTCRDAEVYVRHQVKIHWDQDKSITAKLLRLVYSDCFVNGCDASILLDEGPNPEKRAPQNRGLGGFVLIDRIKTVLESRCPGIVSCADILHLAARDAAKMAGAPGYPIFTGRKDGMKSDAASVDLPSPSISWQESLAYFKSKGLNVLDMTTLLGAHTLGQTHCSYIVDRLYNYNGTGNSDPSMDATFRDTLRGLCPPRTKKGQSDPLVYLNPDSGKNYIFRESYYKRILRNEAVLGIDQQLLFGDDTKEITEEFAAGFEDFRRSFAQSMFKMGNIKVLTGNQGEIRRSCRHTNK</sequence>
<dbReference type="InterPro" id="IPR019793">
    <property type="entry name" value="Peroxidases_heam-ligand_BS"/>
</dbReference>
<organism evidence="21 24">
    <name type="scientific">Medicago truncatula</name>
    <name type="common">Barrel medic</name>
    <name type="synonym">Medicago tribuloides</name>
    <dbReference type="NCBI Taxonomy" id="3880"/>
    <lineage>
        <taxon>Eukaryota</taxon>
        <taxon>Viridiplantae</taxon>
        <taxon>Streptophyta</taxon>
        <taxon>Embryophyta</taxon>
        <taxon>Tracheophyta</taxon>
        <taxon>Spermatophyta</taxon>
        <taxon>Magnoliopsida</taxon>
        <taxon>eudicotyledons</taxon>
        <taxon>Gunneridae</taxon>
        <taxon>Pentapetalae</taxon>
        <taxon>rosids</taxon>
        <taxon>fabids</taxon>
        <taxon>Fabales</taxon>
        <taxon>Fabaceae</taxon>
        <taxon>Papilionoideae</taxon>
        <taxon>50 kb inversion clade</taxon>
        <taxon>NPAAA clade</taxon>
        <taxon>Hologalegina</taxon>
        <taxon>IRL clade</taxon>
        <taxon>Trifolieae</taxon>
        <taxon>Medicago</taxon>
    </lineage>
</organism>
<evidence type="ECO:0000256" key="3">
    <source>
        <dbReference type="ARBA" id="ARBA00006873"/>
    </source>
</evidence>
<comment type="cofactor">
    <cofactor evidence="16 19">
        <name>heme b</name>
        <dbReference type="ChEBI" id="CHEBI:60344"/>
    </cofactor>
    <text evidence="16 19">Binds 1 heme b (iron(II)-protoporphyrin IX) group per subunit.</text>
</comment>
<evidence type="ECO:0000313" key="24">
    <source>
        <dbReference type="Proteomes" id="UP000002051"/>
    </source>
</evidence>
<dbReference type="GO" id="GO:0020037">
    <property type="term" value="F:heme binding"/>
    <property type="evidence" value="ECO:0007669"/>
    <property type="project" value="UniProtKB-UniRule"/>
</dbReference>
<evidence type="ECO:0000256" key="13">
    <source>
        <dbReference type="ARBA" id="ARBA00023157"/>
    </source>
</evidence>
<evidence type="ECO:0000256" key="5">
    <source>
        <dbReference type="ARBA" id="ARBA00022525"/>
    </source>
</evidence>
<feature type="binding site" evidence="16">
    <location>
        <position position="82"/>
    </location>
    <ligand>
        <name>Ca(2+)</name>
        <dbReference type="ChEBI" id="CHEBI:29108"/>
        <label>1</label>
    </ligand>
</feature>
<feature type="binding site" evidence="16">
    <location>
        <position position="199"/>
    </location>
    <ligand>
        <name>Ca(2+)</name>
        <dbReference type="ChEBI" id="CHEBI:29108"/>
        <label>2</label>
    </ligand>
</feature>
<dbReference type="GO" id="GO:0140825">
    <property type="term" value="F:lactoperoxidase activity"/>
    <property type="evidence" value="ECO:0007669"/>
    <property type="project" value="UniProtKB-EC"/>
</dbReference>
<comment type="subcellular location">
    <subcellularLocation>
        <location evidence="19">Secreted</location>
    </subcellularLocation>
</comment>
<dbReference type="InterPro" id="IPR033905">
    <property type="entry name" value="Secretory_peroxidase"/>
</dbReference>
<dbReference type="GO" id="GO:0042744">
    <property type="term" value="P:hydrogen peroxide catabolic process"/>
    <property type="evidence" value="ECO:0007669"/>
    <property type="project" value="UniProtKB-KW"/>
</dbReference>
<dbReference type="PANTHER" id="PTHR31517:SF59">
    <property type="entry name" value="PEROXIDASE"/>
    <property type="match status" value="1"/>
</dbReference>
<protein>
    <recommendedName>
        <fullName evidence="4 19">Peroxidase</fullName>
        <ecNumber evidence="4 19">1.11.1.7</ecNumber>
    </recommendedName>
</protein>
<keyword evidence="9 19" id="KW-0732">Signal</keyword>
<dbReference type="Proteomes" id="UP000265566">
    <property type="component" value="Chromosome 2"/>
</dbReference>
<dbReference type="Gene3D" id="1.10.520.10">
    <property type="match status" value="1"/>
</dbReference>
<evidence type="ECO:0000256" key="9">
    <source>
        <dbReference type="ARBA" id="ARBA00022729"/>
    </source>
</evidence>
<dbReference type="FunFam" id="1.10.420.10:FF:000007">
    <property type="entry name" value="Peroxidase"/>
    <property type="match status" value="1"/>
</dbReference>
<dbReference type="EnsemblPlants" id="KEH39498">
    <property type="protein sequence ID" value="KEH39498"/>
    <property type="gene ID" value="MTR_2g099175"/>
</dbReference>
<feature type="chain" id="PRO_5014483391" description="Peroxidase" evidence="19">
    <location>
        <begin position="27"/>
        <end position="336"/>
    </location>
</feature>
<comment type="similarity">
    <text evidence="3">Belongs to the peroxidase family. Ascorbate peroxidase subfamily.</text>
</comment>
<evidence type="ECO:0000256" key="19">
    <source>
        <dbReference type="RuleBase" id="RU362060"/>
    </source>
</evidence>
<evidence type="ECO:0000256" key="16">
    <source>
        <dbReference type="PIRSR" id="PIRSR600823-3"/>
    </source>
</evidence>
<feature type="signal peptide" evidence="19">
    <location>
        <begin position="1"/>
        <end position="26"/>
    </location>
</feature>
<keyword evidence="5 19" id="KW-0964">Secreted</keyword>
<reference evidence="22" key="5">
    <citation type="journal article" date="2018" name="Nat. Plants">
        <title>Whole-genome landscape of Medicago truncatula symbiotic genes.</title>
        <authorList>
            <person name="Pecrix Y."/>
            <person name="Gamas P."/>
            <person name="Carrere S."/>
        </authorList>
    </citation>
    <scope>NUCLEOTIDE SEQUENCE</scope>
    <source>
        <tissue evidence="22">Leaves</tissue>
    </source>
</reference>
<evidence type="ECO:0000256" key="1">
    <source>
        <dbReference type="ARBA" id="ARBA00000189"/>
    </source>
</evidence>
<dbReference type="EC" id="1.11.1.7" evidence="4 19"/>
<dbReference type="PRINTS" id="PR00461">
    <property type="entry name" value="PLPEROXIDASE"/>
</dbReference>
<comment type="cofactor">
    <cofactor evidence="16 19">
        <name>Ca(2+)</name>
        <dbReference type="ChEBI" id="CHEBI:29108"/>
    </cofactor>
    <text evidence="16 19">Binds 2 calcium ions per subunit.</text>
</comment>
<evidence type="ECO:0000256" key="6">
    <source>
        <dbReference type="ARBA" id="ARBA00022559"/>
    </source>
</evidence>
<dbReference type="InterPro" id="IPR000823">
    <property type="entry name" value="Peroxidase_pln"/>
</dbReference>
<dbReference type="SUPFAM" id="SSF48113">
    <property type="entry name" value="Heme-dependent peroxidases"/>
    <property type="match status" value="1"/>
</dbReference>
<evidence type="ECO:0000256" key="12">
    <source>
        <dbReference type="ARBA" id="ARBA00023004"/>
    </source>
</evidence>
<evidence type="ECO:0000256" key="8">
    <source>
        <dbReference type="ARBA" id="ARBA00022723"/>
    </source>
</evidence>
<evidence type="ECO:0000256" key="7">
    <source>
        <dbReference type="ARBA" id="ARBA00022617"/>
    </source>
</evidence>
<evidence type="ECO:0000313" key="25">
    <source>
        <dbReference type="Proteomes" id="UP000265566"/>
    </source>
</evidence>
<dbReference type="PROSITE" id="PS00435">
    <property type="entry name" value="PEROXIDASE_1"/>
    <property type="match status" value="1"/>
</dbReference>
<feature type="disulfide bond" evidence="18">
    <location>
        <begin position="128"/>
        <end position="331"/>
    </location>
</feature>
<dbReference type="AlphaFoldDB" id="A0A072VDI7"/>
<evidence type="ECO:0000256" key="4">
    <source>
        <dbReference type="ARBA" id="ARBA00012313"/>
    </source>
</evidence>
<reference evidence="25" key="4">
    <citation type="journal article" date="2018" name="Nat. Plants">
        <title>Whole-genome landscape of Medicago truncatula symbiotic genes.</title>
        <authorList>
            <person name="Pecrix Y."/>
            <person name="Staton S.E."/>
            <person name="Sallet E."/>
            <person name="Lelandais-Briere C."/>
            <person name="Moreau S."/>
            <person name="Carrere S."/>
            <person name="Blein T."/>
            <person name="Jardinaud M.F."/>
            <person name="Latrasse D."/>
            <person name="Zouine M."/>
            <person name="Zahm M."/>
            <person name="Kreplak J."/>
            <person name="Mayjonade B."/>
            <person name="Satge C."/>
            <person name="Perez M."/>
            <person name="Cauet S."/>
            <person name="Marande W."/>
            <person name="Chantry-Darmon C."/>
            <person name="Lopez-Roques C."/>
            <person name="Bouchez O."/>
            <person name="Berard A."/>
            <person name="Debelle F."/>
            <person name="Munos S."/>
            <person name="Bendahmane A."/>
            <person name="Berges H."/>
            <person name="Niebel A."/>
            <person name="Buitink J."/>
            <person name="Frugier F."/>
            <person name="Benhamed M."/>
            <person name="Crespi M."/>
            <person name="Gouzy J."/>
            <person name="Gamas P."/>
        </authorList>
    </citation>
    <scope>NUCLEOTIDE SEQUENCE [LARGE SCALE GENOMIC DNA]</scope>
    <source>
        <strain evidence="25">cv. Jemalong A17</strain>
    </source>
</reference>
<keyword evidence="10 16" id="KW-0106">Calcium</keyword>
<keyword evidence="6 19" id="KW-0575">Peroxidase</keyword>
<dbReference type="Proteomes" id="UP000002051">
    <property type="component" value="Chromosome 2"/>
</dbReference>
<keyword evidence="13 18" id="KW-1015">Disulfide bond</keyword>
<dbReference type="HOGENOM" id="CLU_010543_0_3_1"/>
<dbReference type="GO" id="GO:0009505">
    <property type="term" value="C:plant-type cell wall"/>
    <property type="evidence" value="ECO:0000318"/>
    <property type="project" value="GO_Central"/>
</dbReference>
<dbReference type="PANTHER" id="PTHR31517">
    <property type="match status" value="1"/>
</dbReference>
<feature type="binding site" evidence="16">
    <location>
        <position position="255"/>
    </location>
    <ligand>
        <name>Ca(2+)</name>
        <dbReference type="ChEBI" id="CHEBI:29108"/>
        <label>2</label>
    </ligand>
</feature>
<dbReference type="STRING" id="3880.A0A072VDI7"/>
<evidence type="ECO:0000256" key="17">
    <source>
        <dbReference type="PIRSR" id="PIRSR600823-4"/>
    </source>
</evidence>
<reference evidence="23" key="3">
    <citation type="submission" date="2015-04" db="UniProtKB">
        <authorList>
            <consortium name="EnsemblPlants"/>
        </authorList>
    </citation>
    <scope>IDENTIFICATION</scope>
    <source>
        <strain evidence="23">cv. Jemalong A17</strain>
    </source>
</reference>
<evidence type="ECO:0000313" key="23">
    <source>
        <dbReference type="EnsemblPlants" id="KEH39498"/>
    </source>
</evidence>
<reference evidence="21 24" key="2">
    <citation type="journal article" date="2014" name="BMC Genomics">
        <title>An improved genome release (version Mt4.0) for the model legume Medicago truncatula.</title>
        <authorList>
            <person name="Tang H."/>
            <person name="Krishnakumar V."/>
            <person name="Bidwell S."/>
            <person name="Rosen B."/>
            <person name="Chan A."/>
            <person name="Zhou S."/>
            <person name="Gentzbittel L."/>
            <person name="Childs K.L."/>
            <person name="Yandell M."/>
            <person name="Gundlach H."/>
            <person name="Mayer K.F."/>
            <person name="Schwartz D.C."/>
            <person name="Town C.D."/>
        </authorList>
    </citation>
    <scope>GENOME REANNOTATION</scope>
    <source>
        <strain evidence="21">A17</strain>
        <strain evidence="23 24">cv. Jemalong A17</strain>
    </source>
</reference>
<evidence type="ECO:0000313" key="21">
    <source>
        <dbReference type="EMBL" id="KEH39498.1"/>
    </source>
</evidence>
<keyword evidence="7 19" id="KW-0349">Heme</keyword>
<name>A0A072VDI7_MEDTR</name>
<feature type="disulfide bond" evidence="18">
    <location>
        <begin position="78"/>
        <end position="83"/>
    </location>
</feature>
<dbReference type="CDD" id="cd00693">
    <property type="entry name" value="secretory_peroxidase"/>
    <property type="match status" value="1"/>
</dbReference>
<feature type="binding site" evidence="16">
    <location>
        <position position="77"/>
    </location>
    <ligand>
        <name>Ca(2+)</name>
        <dbReference type="ChEBI" id="CHEBI:29108"/>
        <label>1</label>
    </ligand>
</feature>
<keyword evidence="14 19" id="KW-0376">Hydrogen peroxide</keyword>
<dbReference type="GO" id="GO:0004601">
    <property type="term" value="F:peroxidase activity"/>
    <property type="evidence" value="ECO:0000318"/>
    <property type="project" value="GO_Central"/>
</dbReference>
<dbReference type="Pfam" id="PF00141">
    <property type="entry name" value="peroxidase"/>
    <property type="match status" value="1"/>
</dbReference>
<dbReference type="PRINTS" id="PR00458">
    <property type="entry name" value="PEROXIDASE"/>
</dbReference>
<dbReference type="InterPro" id="IPR010255">
    <property type="entry name" value="Haem_peroxidase_sf"/>
</dbReference>
<comment type="catalytic activity">
    <reaction evidence="1 19">
        <text>2 a phenolic donor + H2O2 = 2 a phenolic radical donor + 2 H2O</text>
        <dbReference type="Rhea" id="RHEA:56136"/>
        <dbReference type="ChEBI" id="CHEBI:15377"/>
        <dbReference type="ChEBI" id="CHEBI:16240"/>
        <dbReference type="ChEBI" id="CHEBI:139520"/>
        <dbReference type="ChEBI" id="CHEBI:139521"/>
        <dbReference type="EC" id="1.11.1.7"/>
    </reaction>
</comment>
<dbReference type="GO" id="GO:0005576">
    <property type="term" value="C:extracellular region"/>
    <property type="evidence" value="ECO:0007669"/>
    <property type="project" value="UniProtKB-SubCell"/>
</dbReference>
<feature type="domain" description="Plant heme peroxidase family profile" evidence="20">
    <location>
        <begin position="35"/>
        <end position="335"/>
    </location>
</feature>
<keyword evidence="8 16" id="KW-0479">Metal-binding</keyword>
<feature type="disulfide bond" evidence="18">
    <location>
        <begin position="45"/>
        <end position="122"/>
    </location>
</feature>
<keyword evidence="24" id="KW-1185">Reference proteome</keyword>
<dbReference type="EMBL" id="CM001218">
    <property type="protein sequence ID" value="KEH39498.1"/>
    <property type="molecule type" value="Genomic_DNA"/>
</dbReference>
<dbReference type="GO" id="GO:0006950">
    <property type="term" value="P:response to stress"/>
    <property type="evidence" value="ECO:0000318"/>
    <property type="project" value="GO_Central"/>
</dbReference>
<dbReference type="OrthoDB" id="2113341at2759"/>
<reference evidence="21 24" key="1">
    <citation type="journal article" date="2011" name="Nature">
        <title>The Medicago genome provides insight into the evolution of rhizobial symbioses.</title>
        <authorList>
            <person name="Young N.D."/>
            <person name="Debelle F."/>
            <person name="Oldroyd G.E."/>
            <person name="Geurts R."/>
            <person name="Cannon S.B."/>
            <person name="Udvardi M.K."/>
            <person name="Benedito V.A."/>
            <person name="Mayer K.F."/>
            <person name="Gouzy J."/>
            <person name="Schoof H."/>
            <person name="Van de Peer Y."/>
            <person name="Proost S."/>
            <person name="Cook D.R."/>
            <person name="Meyers B.C."/>
            <person name="Spannagl M."/>
            <person name="Cheung F."/>
            <person name="De Mita S."/>
            <person name="Krishnakumar V."/>
            <person name="Gundlach H."/>
            <person name="Zhou S."/>
            <person name="Mudge J."/>
            <person name="Bharti A.K."/>
            <person name="Murray J.D."/>
            <person name="Naoumkina M.A."/>
            <person name="Rosen B."/>
            <person name="Silverstein K.A."/>
            <person name="Tang H."/>
            <person name="Rombauts S."/>
            <person name="Zhao P.X."/>
            <person name="Zhou P."/>
            <person name="Barbe V."/>
            <person name="Bardou P."/>
            <person name="Bechner M."/>
            <person name="Bellec A."/>
            <person name="Berger A."/>
            <person name="Berges H."/>
            <person name="Bidwell S."/>
            <person name="Bisseling T."/>
            <person name="Choisne N."/>
            <person name="Couloux A."/>
            <person name="Denny R."/>
            <person name="Deshpande S."/>
            <person name="Dai X."/>
            <person name="Doyle J.J."/>
            <person name="Dudez A.M."/>
            <person name="Farmer A.D."/>
            <person name="Fouteau S."/>
            <person name="Franken C."/>
            <person name="Gibelin C."/>
            <person name="Gish J."/>
            <person name="Goldstein S."/>
            <person name="Gonzalez A.J."/>
            <person name="Green P.J."/>
            <person name="Hallab A."/>
            <person name="Hartog M."/>
            <person name="Hua A."/>
            <person name="Humphray S.J."/>
            <person name="Jeong D.H."/>
            <person name="Jing Y."/>
            <person name="Jocker A."/>
            <person name="Kenton S.M."/>
            <person name="Kim D.J."/>
            <person name="Klee K."/>
            <person name="Lai H."/>
            <person name="Lang C."/>
            <person name="Lin S."/>
            <person name="Macmil S.L."/>
            <person name="Magdelenat G."/>
            <person name="Matthews L."/>
            <person name="McCorrison J."/>
            <person name="Monaghan E.L."/>
            <person name="Mun J.H."/>
            <person name="Najar F.Z."/>
            <person name="Nicholson C."/>
            <person name="Noirot C."/>
            <person name="O'Bleness M."/>
            <person name="Paule C.R."/>
            <person name="Poulain J."/>
            <person name="Prion F."/>
            <person name="Qin B."/>
            <person name="Qu C."/>
            <person name="Retzel E.F."/>
            <person name="Riddle C."/>
            <person name="Sallet E."/>
            <person name="Samain S."/>
            <person name="Samson N."/>
            <person name="Sanders I."/>
            <person name="Saurat O."/>
            <person name="Scarpelli C."/>
            <person name="Schiex T."/>
            <person name="Segurens B."/>
            <person name="Severin A.J."/>
            <person name="Sherrier D.J."/>
            <person name="Shi R."/>
            <person name="Sims S."/>
            <person name="Singer S.R."/>
            <person name="Sinharoy S."/>
            <person name="Sterck L."/>
            <person name="Viollet A."/>
            <person name="Wang B.B."/>
            <person name="Wang K."/>
            <person name="Wang M."/>
            <person name="Wang X."/>
            <person name="Warfsmann J."/>
            <person name="Weissenbach J."/>
            <person name="White D.D."/>
            <person name="White J.D."/>
            <person name="Wiley G.B."/>
            <person name="Wincker P."/>
            <person name="Xing Y."/>
            <person name="Yang L."/>
            <person name="Yao Z."/>
            <person name="Ying F."/>
            <person name="Zhai J."/>
            <person name="Zhou L."/>
            <person name="Zuber A."/>
            <person name="Denarie J."/>
            <person name="Dixon R.A."/>
            <person name="May G.D."/>
            <person name="Schwartz D.C."/>
            <person name="Rogers J."/>
            <person name="Quetier F."/>
            <person name="Town C.D."/>
            <person name="Roe B.A."/>
        </authorList>
    </citation>
    <scope>NUCLEOTIDE SEQUENCE [LARGE SCALE GENOMIC DNA]</scope>
    <source>
        <strain evidence="21">A17</strain>
        <strain evidence="23 24">cv. Jemalong A17</strain>
    </source>
</reference>
<dbReference type="KEGG" id="mtr:25487914"/>
<feature type="binding site" evidence="16">
    <location>
        <position position="86"/>
    </location>
    <ligand>
        <name>Ca(2+)</name>
        <dbReference type="ChEBI" id="CHEBI:29108"/>
        <label>1</label>
    </ligand>
</feature>
<evidence type="ECO:0000256" key="11">
    <source>
        <dbReference type="ARBA" id="ARBA00023002"/>
    </source>
</evidence>